<dbReference type="InterPro" id="IPR011990">
    <property type="entry name" value="TPR-like_helical_dom_sf"/>
</dbReference>
<evidence type="ECO:0000256" key="4">
    <source>
        <dbReference type="PROSITE-ProRule" id="PRU01091"/>
    </source>
</evidence>
<name>A0A923S2X8_9BURK</name>
<dbReference type="PANTHER" id="PTHR16305">
    <property type="entry name" value="TESTICULAR SOLUBLE ADENYLYL CYCLASE"/>
    <property type="match status" value="1"/>
</dbReference>
<evidence type="ECO:0000313" key="7">
    <source>
        <dbReference type="Proteomes" id="UP000596827"/>
    </source>
</evidence>
<dbReference type="PANTHER" id="PTHR16305:SF28">
    <property type="entry name" value="GUANYLATE CYCLASE DOMAIN-CONTAINING PROTEIN"/>
    <property type="match status" value="1"/>
</dbReference>
<dbReference type="InterPro" id="IPR036388">
    <property type="entry name" value="WH-like_DNA-bd_sf"/>
</dbReference>
<dbReference type="GO" id="GO:0003677">
    <property type="term" value="F:DNA binding"/>
    <property type="evidence" value="ECO:0007669"/>
    <property type="project" value="UniProtKB-UniRule"/>
</dbReference>
<dbReference type="SUPFAM" id="SSF46894">
    <property type="entry name" value="C-terminal effector domain of the bipartite response regulators"/>
    <property type="match status" value="1"/>
</dbReference>
<dbReference type="SMART" id="SM00862">
    <property type="entry name" value="Trans_reg_C"/>
    <property type="match status" value="1"/>
</dbReference>
<dbReference type="CDD" id="cd00383">
    <property type="entry name" value="trans_reg_C"/>
    <property type="match status" value="1"/>
</dbReference>
<dbReference type="SUPFAM" id="SSF48452">
    <property type="entry name" value="TPR-like"/>
    <property type="match status" value="2"/>
</dbReference>
<proteinExistence type="predicted"/>
<dbReference type="PROSITE" id="PS51755">
    <property type="entry name" value="OMPR_PHOB"/>
    <property type="match status" value="1"/>
</dbReference>
<dbReference type="Pfam" id="PF00486">
    <property type="entry name" value="Trans_reg_C"/>
    <property type="match status" value="1"/>
</dbReference>
<gene>
    <name evidence="6" type="ORF">H8R02_12345</name>
</gene>
<dbReference type="SUPFAM" id="SSF52540">
    <property type="entry name" value="P-loop containing nucleoside triphosphate hydrolases"/>
    <property type="match status" value="1"/>
</dbReference>
<dbReference type="GO" id="GO:0004016">
    <property type="term" value="F:adenylate cyclase activity"/>
    <property type="evidence" value="ECO:0007669"/>
    <property type="project" value="TreeGrafter"/>
</dbReference>
<dbReference type="InterPro" id="IPR027417">
    <property type="entry name" value="P-loop_NTPase"/>
</dbReference>
<evidence type="ECO:0000259" key="5">
    <source>
        <dbReference type="PROSITE" id="PS51755"/>
    </source>
</evidence>
<accession>A0A923S2X8</accession>
<dbReference type="InterPro" id="IPR001867">
    <property type="entry name" value="OmpR/PhoB-type_DNA-bd"/>
</dbReference>
<dbReference type="Pfam" id="PF13191">
    <property type="entry name" value="AAA_16"/>
    <property type="match status" value="1"/>
</dbReference>
<dbReference type="Gene3D" id="1.25.40.10">
    <property type="entry name" value="Tetratricopeptide repeat domain"/>
    <property type="match status" value="2"/>
</dbReference>
<reference evidence="6" key="1">
    <citation type="submission" date="2020-08" db="EMBL/GenBank/DDBJ databases">
        <title>Ramlibacter sp. GTP1 16S ribosomal RNA gene genome sequencing and assembly.</title>
        <authorList>
            <person name="Kang M."/>
        </authorList>
    </citation>
    <scope>NUCLEOTIDE SEQUENCE</scope>
    <source>
        <strain evidence="6">GTP1</strain>
    </source>
</reference>
<dbReference type="Proteomes" id="UP000596827">
    <property type="component" value="Unassembled WGS sequence"/>
</dbReference>
<dbReference type="GO" id="GO:0005737">
    <property type="term" value="C:cytoplasm"/>
    <property type="evidence" value="ECO:0007669"/>
    <property type="project" value="TreeGrafter"/>
</dbReference>
<dbReference type="GO" id="GO:0000160">
    <property type="term" value="P:phosphorelay signal transduction system"/>
    <property type="evidence" value="ECO:0007669"/>
    <property type="project" value="InterPro"/>
</dbReference>
<dbReference type="GO" id="GO:0005524">
    <property type="term" value="F:ATP binding"/>
    <property type="evidence" value="ECO:0007669"/>
    <property type="project" value="UniProtKB-KW"/>
</dbReference>
<comment type="caution">
    <text evidence="6">The sequence shown here is derived from an EMBL/GenBank/DDBJ whole genome shotgun (WGS) entry which is preliminary data.</text>
</comment>
<dbReference type="InterPro" id="IPR016032">
    <property type="entry name" value="Sig_transdc_resp-reg_C-effctor"/>
</dbReference>
<evidence type="ECO:0000256" key="1">
    <source>
        <dbReference type="ARBA" id="ARBA00022741"/>
    </source>
</evidence>
<dbReference type="GO" id="GO:0006355">
    <property type="term" value="P:regulation of DNA-templated transcription"/>
    <property type="evidence" value="ECO:0007669"/>
    <property type="project" value="InterPro"/>
</dbReference>
<keyword evidence="2" id="KW-0067">ATP-binding</keyword>
<organism evidence="6 7">
    <name type="scientific">Ramlibacter albus</name>
    <dbReference type="NCBI Taxonomy" id="2079448"/>
    <lineage>
        <taxon>Bacteria</taxon>
        <taxon>Pseudomonadati</taxon>
        <taxon>Pseudomonadota</taxon>
        <taxon>Betaproteobacteria</taxon>
        <taxon>Burkholderiales</taxon>
        <taxon>Comamonadaceae</taxon>
        <taxon>Ramlibacter</taxon>
    </lineage>
</organism>
<keyword evidence="7" id="KW-1185">Reference proteome</keyword>
<keyword evidence="1" id="KW-0547">Nucleotide-binding</keyword>
<protein>
    <submittedName>
        <fullName evidence="6">AAA family ATPase</fullName>
    </submittedName>
</protein>
<sequence length="967" mass="105106">MARSLGDRMDTQPLLARFDNFVLDEANARVERDGVAVDLPPRAFGVLCALVRQEGRLVVKNALLDEVWGHQHVSESVLKTTISQLRAALADDPKTPRYIETAPRRGYRFIASTLGAAPAPPPPGPAAHITTAPGTPIVGREAALAVLDAGLDSVSAGACRLVLVAGEPGIGKSTLVARFLQVHPEVRQAVGQCIEAYGTGEPYLPVLDALNGIARGAGAGELVDLMRRVAPTWLVQLPWLMTDADRASLQREVGGATQQRMLRELGELLDRYTAQRPLLLALEDLHWSDEATVQLLGYLARRRGSARLLVVGTLRPAEVIASGHPLHGLRQELHAHRLYDEIDLETFSEAEVADYIQRRMGAGVASDALVRDLHSHTDGLPLFVASVVDAMLAGGTQEALAIPRNVVSVVERQIAMLPSATREWLTAASVASSVFTDHVLAEAVGVPLDTMRVTLDGLARIGQWLRLDGVMTVAGGRTATRYGFRHALYRHAFYQSLGQAQRVHWHGHWMAAIERVHGASAVELLSAELAMHAERAHDLPRAIGYLQMGAARALSRFAPAEAAGAAHHALELLAQLPESEANLGMELELRVLEGVALAQQTVFSEPTVAVAFDRAQVLVDRLPASPARARALHGLWWVQFGRGELARARTLAERILRLGEDANDISLKVAGHGSLGMTLTHMGEVPLARTHLEHALAAYREAGSALSTELFVQDPGVEALSYLALLAWWMGSPSEARGFMREAEVAAERSRHPPTQAIALHISAVVYSVAREYETVLRKTEQIYRLVEGHWLAGGPSAHGWIYGRALVALGRTEEGLEAMRAAAERCRASGLRIGLPGYYQMYADALRTVGRLGDALESVEAGLAAAGATGEHWVDGPLLRVRGELRREKGEADAARADLEAAMAYSRERRTLQHELEATVAWARLPQVPAREKRRALDDLIARYGNELTWMLDEARRLRDAVVTLP</sequence>
<keyword evidence="3 4" id="KW-0238">DNA-binding</keyword>
<feature type="DNA-binding region" description="OmpR/PhoB-type" evidence="4">
    <location>
        <begin position="13"/>
        <end position="111"/>
    </location>
</feature>
<dbReference type="Gene3D" id="1.10.10.10">
    <property type="entry name" value="Winged helix-like DNA-binding domain superfamily/Winged helix DNA-binding domain"/>
    <property type="match status" value="1"/>
</dbReference>
<evidence type="ECO:0000313" key="6">
    <source>
        <dbReference type="EMBL" id="MBC5765248.1"/>
    </source>
</evidence>
<dbReference type="InterPro" id="IPR041664">
    <property type="entry name" value="AAA_16"/>
</dbReference>
<dbReference type="AlphaFoldDB" id="A0A923S2X8"/>
<feature type="domain" description="OmpR/PhoB-type" evidence="5">
    <location>
        <begin position="13"/>
        <end position="111"/>
    </location>
</feature>
<dbReference type="EMBL" id="JACORU010000004">
    <property type="protein sequence ID" value="MBC5765248.1"/>
    <property type="molecule type" value="Genomic_DNA"/>
</dbReference>
<evidence type="ECO:0000256" key="3">
    <source>
        <dbReference type="ARBA" id="ARBA00023125"/>
    </source>
</evidence>
<evidence type="ECO:0000256" key="2">
    <source>
        <dbReference type="ARBA" id="ARBA00022840"/>
    </source>
</evidence>